<dbReference type="Gene3D" id="1.10.630.10">
    <property type="entry name" value="Cytochrome P450"/>
    <property type="match status" value="1"/>
</dbReference>
<evidence type="ECO:0000313" key="9">
    <source>
        <dbReference type="Proteomes" id="UP000509510"/>
    </source>
</evidence>
<dbReference type="EMBL" id="CP055898">
    <property type="protein sequence ID" value="QKX55204.1"/>
    <property type="molecule type" value="Genomic_DNA"/>
</dbReference>
<accession>A0A7H8QMS8</accession>
<keyword evidence="3 6" id="KW-0479">Metal-binding</keyword>
<dbReference type="Pfam" id="PF00067">
    <property type="entry name" value="p450"/>
    <property type="match status" value="1"/>
</dbReference>
<dbReference type="GO" id="GO:0004497">
    <property type="term" value="F:monooxygenase activity"/>
    <property type="evidence" value="ECO:0007669"/>
    <property type="project" value="InterPro"/>
</dbReference>
<dbReference type="Proteomes" id="UP000509510">
    <property type="component" value="Chromosome I"/>
</dbReference>
<dbReference type="GO" id="GO:0016705">
    <property type="term" value="F:oxidoreductase activity, acting on paired donors, with incorporation or reduction of molecular oxygen"/>
    <property type="evidence" value="ECO:0007669"/>
    <property type="project" value="InterPro"/>
</dbReference>
<dbReference type="KEGG" id="trg:TRUGW13939_02296"/>
<name>A0A7H8QMS8_TALRU</name>
<evidence type="ECO:0008006" key="10">
    <source>
        <dbReference type="Google" id="ProtNLM"/>
    </source>
</evidence>
<dbReference type="InterPro" id="IPR053007">
    <property type="entry name" value="CYP450_monoxygenase_sec-met"/>
</dbReference>
<dbReference type="GeneID" id="55989805"/>
<reference evidence="9" key="1">
    <citation type="submission" date="2020-06" db="EMBL/GenBank/DDBJ databases">
        <title>A chromosome-scale genome assembly of Talaromyces rugulosus W13939.</title>
        <authorList>
            <person name="Wang B."/>
            <person name="Guo L."/>
            <person name="Ye K."/>
            <person name="Wang L."/>
        </authorList>
    </citation>
    <scope>NUCLEOTIDE SEQUENCE [LARGE SCALE GENOMIC DNA]</scope>
    <source>
        <strain evidence="9">W13939</strain>
    </source>
</reference>
<keyword evidence="7" id="KW-1133">Transmembrane helix</keyword>
<protein>
    <recommendedName>
        <fullName evidence="10">Cytochrome P450</fullName>
    </recommendedName>
</protein>
<dbReference type="AlphaFoldDB" id="A0A7H8QMS8"/>
<comment type="cofactor">
    <cofactor evidence="1 6">
        <name>heme</name>
        <dbReference type="ChEBI" id="CHEBI:30413"/>
    </cofactor>
</comment>
<gene>
    <name evidence="8" type="ORF">TRUGW13939_02296</name>
</gene>
<evidence type="ECO:0000256" key="7">
    <source>
        <dbReference type="SAM" id="Phobius"/>
    </source>
</evidence>
<keyword evidence="6" id="KW-0349">Heme</keyword>
<sequence>MSTQQYIVFSSSLRHRSVWSVLSPVFEAADITLEESLVNTHDLEFHLPDQDISLRAILVTPSCLEDASRQVTLTRAEQFATVNSSRVKNSHLAIVFLLSDKAFQTARGRYRADGLVSLQALIFQSQSASGLPIIPAAEPSTVLASVQEHCNALARGPISHPSFPPPSPLSLLEYVVTSGPSQLPAKHNLNVLSDLFPSLRALSRAATTPDGRQLIVDYLGEDLADSIQAFWEQEWNLESGTMLNYIHIFFLGFAAVLGLVVYRRRSHDAQEPPLVTSSIPIFGHLIGSLWYGIPYFGKQAEKYSMYPMISLDLIVVKIYVISSPSLMRSVQQNSKALSFDPFIEFSARRMAGLPASTIDLLKSKQASGNSLFSDILHGMSPTLLGEPLDRMNERMIRLLRPFIDGFGSSTSETIDLYEWIRHAVTLASTDSSYGDMNPYKDRKIEDSFWDFESYLSPLIANVLPWLTARPAWKGREKLANALEDYYHKGGHENSSELTLARFKIPRDAGITLRDIARLEATMAFGLLSNTVPAAFWVLFDIISRDKLLEEIREEVRQNALHILEDGTHMIDLADLRDDCPLLISTFQEILRKRTSTSPTRFVTKEVMVGDRYLLKEGNVVMMPAISIGRKPDVWGSTHDDFDARRFMKTTTTASENQTEGKKDPRRVGGFMTFGVSPVICPGRHFASGEILGLIAMTALRFNLLPVGGIWKGPKTNAMAIASIMNPLKEPFHVNVRPRKAFEGKRWDFSVTEGKSKYPLVIG</sequence>
<keyword evidence="5 6" id="KW-0408">Iron</keyword>
<evidence type="ECO:0000256" key="5">
    <source>
        <dbReference type="ARBA" id="ARBA00023004"/>
    </source>
</evidence>
<keyword evidence="9" id="KW-1185">Reference proteome</keyword>
<evidence type="ECO:0000256" key="2">
    <source>
        <dbReference type="ARBA" id="ARBA00010617"/>
    </source>
</evidence>
<keyword evidence="7" id="KW-0472">Membrane</keyword>
<evidence type="ECO:0000256" key="6">
    <source>
        <dbReference type="PIRSR" id="PIRSR602403-1"/>
    </source>
</evidence>
<dbReference type="SUPFAM" id="SSF48264">
    <property type="entry name" value="Cytochrome P450"/>
    <property type="match status" value="1"/>
</dbReference>
<evidence type="ECO:0000256" key="1">
    <source>
        <dbReference type="ARBA" id="ARBA00001971"/>
    </source>
</evidence>
<feature type="binding site" description="axial binding residue" evidence="6">
    <location>
        <position position="680"/>
    </location>
    <ligand>
        <name>heme</name>
        <dbReference type="ChEBI" id="CHEBI:30413"/>
    </ligand>
    <ligandPart>
        <name>Fe</name>
        <dbReference type="ChEBI" id="CHEBI:18248"/>
    </ligandPart>
</feature>
<keyword evidence="4" id="KW-0560">Oxidoreductase</keyword>
<evidence type="ECO:0000313" key="8">
    <source>
        <dbReference type="EMBL" id="QKX55204.1"/>
    </source>
</evidence>
<evidence type="ECO:0000256" key="3">
    <source>
        <dbReference type="ARBA" id="ARBA00022723"/>
    </source>
</evidence>
<comment type="similarity">
    <text evidence="2">Belongs to the cytochrome P450 family.</text>
</comment>
<dbReference type="PANTHER" id="PTHR47582">
    <property type="entry name" value="P450, PUTATIVE (EUROFUNG)-RELATED"/>
    <property type="match status" value="1"/>
</dbReference>
<organism evidence="8 9">
    <name type="scientific">Talaromyces rugulosus</name>
    <name type="common">Penicillium rugulosum</name>
    <dbReference type="NCBI Taxonomy" id="121627"/>
    <lineage>
        <taxon>Eukaryota</taxon>
        <taxon>Fungi</taxon>
        <taxon>Dikarya</taxon>
        <taxon>Ascomycota</taxon>
        <taxon>Pezizomycotina</taxon>
        <taxon>Eurotiomycetes</taxon>
        <taxon>Eurotiomycetidae</taxon>
        <taxon>Eurotiales</taxon>
        <taxon>Trichocomaceae</taxon>
        <taxon>Talaromyces</taxon>
        <taxon>Talaromyces sect. Islandici</taxon>
    </lineage>
</organism>
<feature type="transmembrane region" description="Helical" evidence="7">
    <location>
        <begin position="242"/>
        <end position="262"/>
    </location>
</feature>
<evidence type="ECO:0000256" key="4">
    <source>
        <dbReference type="ARBA" id="ARBA00023002"/>
    </source>
</evidence>
<dbReference type="PANTHER" id="PTHR47582:SF1">
    <property type="entry name" value="P450, PUTATIVE (EUROFUNG)-RELATED"/>
    <property type="match status" value="1"/>
</dbReference>
<dbReference type="InterPro" id="IPR001128">
    <property type="entry name" value="Cyt_P450"/>
</dbReference>
<dbReference type="GO" id="GO:0005506">
    <property type="term" value="F:iron ion binding"/>
    <property type="evidence" value="ECO:0007669"/>
    <property type="project" value="InterPro"/>
</dbReference>
<dbReference type="CDD" id="cd11040">
    <property type="entry name" value="CYP7_CYP8-like"/>
    <property type="match status" value="1"/>
</dbReference>
<dbReference type="GO" id="GO:0020037">
    <property type="term" value="F:heme binding"/>
    <property type="evidence" value="ECO:0007669"/>
    <property type="project" value="InterPro"/>
</dbReference>
<dbReference type="OrthoDB" id="3366823at2759"/>
<feature type="transmembrane region" description="Helical" evidence="7">
    <location>
        <begin position="274"/>
        <end position="293"/>
    </location>
</feature>
<dbReference type="RefSeq" id="XP_035341383.1">
    <property type="nucleotide sequence ID" value="XM_035485490.1"/>
</dbReference>
<dbReference type="PRINTS" id="PR00465">
    <property type="entry name" value="EP450IV"/>
</dbReference>
<dbReference type="InterPro" id="IPR036396">
    <property type="entry name" value="Cyt_P450_sf"/>
</dbReference>
<proteinExistence type="inferred from homology"/>
<keyword evidence="7" id="KW-0812">Transmembrane</keyword>
<dbReference type="InterPro" id="IPR002403">
    <property type="entry name" value="Cyt_P450_E_grp-IV"/>
</dbReference>